<keyword evidence="8" id="KW-1185">Reference proteome</keyword>
<protein>
    <recommendedName>
        <fullName evidence="4">UDP-N-acetylglucosamine 2-epimerase (non-hydrolyzing)</fullName>
        <ecNumber evidence="4">5.1.3.14</ecNumber>
    </recommendedName>
</protein>
<dbReference type="Gene3D" id="3.40.50.2000">
    <property type="entry name" value="Glycogen Phosphorylase B"/>
    <property type="match status" value="2"/>
</dbReference>
<dbReference type="GO" id="GO:0008761">
    <property type="term" value="F:UDP-N-acetylglucosamine 2-epimerase activity"/>
    <property type="evidence" value="ECO:0007669"/>
    <property type="project" value="UniProtKB-EC"/>
</dbReference>
<proteinExistence type="inferred from homology"/>
<evidence type="ECO:0000256" key="5">
    <source>
        <dbReference type="RuleBase" id="RU003513"/>
    </source>
</evidence>
<dbReference type="RefSeq" id="WP_093141993.1">
    <property type="nucleotide sequence ID" value="NZ_FOXF01000019.1"/>
</dbReference>
<dbReference type="Pfam" id="PF02350">
    <property type="entry name" value="Epimerase_2"/>
    <property type="match status" value="1"/>
</dbReference>
<reference evidence="7 8" key="1">
    <citation type="submission" date="2016-10" db="EMBL/GenBank/DDBJ databases">
        <authorList>
            <person name="Varghese N."/>
            <person name="Submissions S."/>
        </authorList>
    </citation>
    <scope>NUCLEOTIDE SEQUENCE [LARGE SCALE GENOMIC DNA]</scope>
    <source>
        <strain evidence="7 8">DSM 1361</strain>
    </source>
</reference>
<sequence>MKIIVIAGTRPEAVKLAPVVMELRRHPEITTLLCNSGQHQQMIDDTFADFKIVPDISLNVMSHGQSLAVLTSKLYVAIDEVFEKEKPDWVIVQGDTTTVMVGAMCAFYRHIKVAHIEAGLRSYDKFAPFPEEVNRQIVTRVADLHFAPTRLSYANLIKEGIPPEQVFVTGNTVIDALLWVRDFVKGKNDFLHIDVQKALEQGKKIILITGHRRENLGDGLVDICNAIKELSYKYMDCLFVYPVHLNPLVQRTVRSILSNHARVLLLPPLSYLHFQALLNASYLVLTDSGGIQEEAPALSKPVLVMRDVTERPEGVQTGCAKLVGSDSSAIVKGVSELLDNHDAYIKMKNAKNPYGHGHSSERIVRAIMDASGLDIGDAEAV</sequence>
<dbReference type="InterPro" id="IPR029767">
    <property type="entry name" value="WecB-like"/>
</dbReference>
<evidence type="ECO:0000256" key="4">
    <source>
        <dbReference type="ARBA" id="ARBA00038858"/>
    </source>
</evidence>
<dbReference type="NCBIfam" id="TIGR00236">
    <property type="entry name" value="wecB"/>
    <property type="match status" value="1"/>
</dbReference>
<feature type="domain" description="UDP-N-acetylglucosamine 2-epimerase" evidence="6">
    <location>
        <begin position="22"/>
        <end position="367"/>
    </location>
</feature>
<accession>A0A662ZIR3</accession>
<comment type="similarity">
    <text evidence="3 5">Belongs to the UDP-N-acetylglucosamine 2-epimerase family.</text>
</comment>
<dbReference type="EC" id="5.1.3.14" evidence="4"/>
<dbReference type="InterPro" id="IPR003331">
    <property type="entry name" value="UDP_GlcNAc_Epimerase_2_dom"/>
</dbReference>
<evidence type="ECO:0000313" key="7">
    <source>
        <dbReference type="EMBL" id="SFP38398.1"/>
    </source>
</evidence>
<dbReference type="EMBL" id="FOXF01000019">
    <property type="protein sequence ID" value="SFP38398.1"/>
    <property type="molecule type" value="Genomic_DNA"/>
</dbReference>
<evidence type="ECO:0000259" key="6">
    <source>
        <dbReference type="Pfam" id="PF02350"/>
    </source>
</evidence>
<evidence type="ECO:0000256" key="2">
    <source>
        <dbReference type="ARBA" id="ARBA00036080"/>
    </source>
</evidence>
<dbReference type="SUPFAM" id="SSF53756">
    <property type="entry name" value="UDP-Glycosyltransferase/glycogen phosphorylase"/>
    <property type="match status" value="1"/>
</dbReference>
<dbReference type="AlphaFoldDB" id="A0A662ZIR3"/>
<evidence type="ECO:0000256" key="1">
    <source>
        <dbReference type="ARBA" id="ARBA00023235"/>
    </source>
</evidence>
<dbReference type="PANTHER" id="PTHR43174">
    <property type="entry name" value="UDP-N-ACETYLGLUCOSAMINE 2-EPIMERASE"/>
    <property type="match status" value="1"/>
</dbReference>
<name>A0A662ZIR3_9GAMM</name>
<dbReference type="CDD" id="cd03786">
    <property type="entry name" value="GTB_UDP-GlcNAc_2-Epimerase"/>
    <property type="match status" value="1"/>
</dbReference>
<dbReference type="Proteomes" id="UP000243745">
    <property type="component" value="Unassembled WGS sequence"/>
</dbReference>
<dbReference type="OrthoDB" id="9803238at2"/>
<dbReference type="PANTHER" id="PTHR43174:SF2">
    <property type="entry name" value="UDP-N-ACETYLGLUCOSAMINE 2-EPIMERASE"/>
    <property type="match status" value="1"/>
</dbReference>
<comment type="catalytic activity">
    <reaction evidence="2">
        <text>UDP-N-acetyl-alpha-D-glucosamine = UDP-N-acetyl-alpha-D-mannosamine</text>
        <dbReference type="Rhea" id="RHEA:17213"/>
        <dbReference type="ChEBI" id="CHEBI:57705"/>
        <dbReference type="ChEBI" id="CHEBI:68623"/>
        <dbReference type="EC" id="5.1.3.14"/>
    </reaction>
</comment>
<gene>
    <name evidence="7" type="ORF">SAMN02910344_01246</name>
</gene>
<evidence type="ECO:0000256" key="3">
    <source>
        <dbReference type="ARBA" id="ARBA00038209"/>
    </source>
</evidence>
<evidence type="ECO:0000313" key="8">
    <source>
        <dbReference type="Proteomes" id="UP000243745"/>
    </source>
</evidence>
<organism evidence="7 8">
    <name type="scientific">Ruminobacter amylophilus</name>
    <dbReference type="NCBI Taxonomy" id="867"/>
    <lineage>
        <taxon>Bacteria</taxon>
        <taxon>Pseudomonadati</taxon>
        <taxon>Pseudomonadota</taxon>
        <taxon>Gammaproteobacteria</taxon>
        <taxon>Aeromonadales</taxon>
        <taxon>Succinivibrionaceae</taxon>
        <taxon>Ruminobacter</taxon>
    </lineage>
</organism>
<keyword evidence="1 5" id="KW-0413">Isomerase</keyword>